<evidence type="ECO:0000256" key="2">
    <source>
        <dbReference type="SAM" id="SignalP"/>
    </source>
</evidence>
<evidence type="ECO:0000256" key="1">
    <source>
        <dbReference type="SAM" id="MobiDB-lite"/>
    </source>
</evidence>
<feature type="compositionally biased region" description="Basic and acidic residues" evidence="1">
    <location>
        <begin position="567"/>
        <end position="577"/>
    </location>
</feature>
<feature type="chain" id="PRO_5032333272" evidence="2">
    <location>
        <begin position="25"/>
        <end position="746"/>
    </location>
</feature>
<dbReference type="EMBL" id="JACSEA010000023">
    <property type="protein sequence ID" value="KAF7379557.1"/>
    <property type="molecule type" value="Genomic_DNA"/>
</dbReference>
<comment type="caution">
    <text evidence="3">The sequence shown here is derived from an EMBL/GenBank/DDBJ whole genome shotgun (WGS) entry which is preliminary data.</text>
</comment>
<sequence>MLKVFKLISILILILSIFFQLISSKPFIQSLNISKINKEPNFRHSSNDEEQMEIMFNQTLDYFIPRRRLLDNQYHQNYSKDETIRPFNVSINYNKNNLNLSVTPAWTIDLLPNITNVPVNVEYVSSTSFVEIEYDTTHVRRKRNAAVDDNQSKTDEEHENVENPDKKRSSSSSSSDNDEDSSDQRSNLQKSENDESEDYSADLEESNDTETDDDQDKVQSKDTKMKRESSDYEYVEDQDKSSGDVRVKREETNQTNEKIKLEESNKNVEENAEKSDKSDEKVNESDSKRDATEEKNTDTVESPKLTKEDDSEYEKRVEEKIKRKIDSIKEEIKREIERKRRDREIERNNARFDELQSKDNDEQEEQEAVSANVDEKMASKRSSDDVKPKITGRRRRRRRRRRSNESERIRHRLEEIEGVDNLKDEDDYRAAVHESIRKRFAPDESSDQDEPKVNRISLNKAPIKKREKIRQMYVVKNDNDKRRRKKRKRRVADEGHVLVPEQAHVKIEDDLPRDLTFDPKLHRSQPLDEKVRIKRANARLVTLEYRPQNIEDEENDEGNEFGDDGFEDRTSNLKDRISNSLIEDQEDKENQHSQSDLRALASSAKDSNRRLITDYNEAFGGLQSLRDNPNGALSRFKRIKRVLKTSPSSSVGASPTGSGVPDAPLSVKSAGASPPQSSGKHLHINLGNQFRAGGSLPNVNNNANCANDTKEHHPSQHTGAVHSIDLKVLDHHHHHHHYYYHHHHHH</sequence>
<keyword evidence="4" id="KW-1185">Reference proteome</keyword>
<keyword evidence="2" id="KW-0732">Signal</keyword>
<proteinExistence type="predicted"/>
<feature type="compositionally biased region" description="Basic and acidic residues" evidence="1">
    <location>
        <begin position="373"/>
        <end position="388"/>
    </location>
</feature>
<feature type="region of interest" description="Disordered" evidence="1">
    <location>
        <begin position="143"/>
        <end position="412"/>
    </location>
</feature>
<feature type="region of interest" description="Disordered" evidence="1">
    <location>
        <begin position="644"/>
        <end position="678"/>
    </location>
</feature>
<protein>
    <submittedName>
        <fullName evidence="3">Uncharacterized protein</fullName>
    </submittedName>
</protein>
<feature type="compositionally biased region" description="Acidic residues" evidence="1">
    <location>
        <begin position="194"/>
        <end position="215"/>
    </location>
</feature>
<reference evidence="3" key="1">
    <citation type="journal article" date="2020" name="G3 (Bethesda)">
        <title>High-Quality Assemblies for Three Invasive Social Wasps from the &lt;i&gt;Vespula&lt;/i&gt; Genus.</title>
        <authorList>
            <person name="Harrop T.W.R."/>
            <person name="Guhlin J."/>
            <person name="McLaughlin G.M."/>
            <person name="Permina E."/>
            <person name="Stockwell P."/>
            <person name="Gilligan J."/>
            <person name="Le Lec M.F."/>
            <person name="Gruber M.A.M."/>
            <person name="Quinn O."/>
            <person name="Lovegrove M."/>
            <person name="Duncan E.J."/>
            <person name="Remnant E.J."/>
            <person name="Van Eeckhoven J."/>
            <person name="Graham B."/>
            <person name="Knapp R.A."/>
            <person name="Langford K.W."/>
            <person name="Kronenberg Z."/>
            <person name="Press M.O."/>
            <person name="Eacker S.M."/>
            <person name="Wilson-Rankin E.E."/>
            <person name="Purcell J."/>
            <person name="Lester P.J."/>
            <person name="Dearden P.K."/>
        </authorList>
    </citation>
    <scope>NUCLEOTIDE SEQUENCE</scope>
    <source>
        <strain evidence="3">Marl-1</strain>
    </source>
</reference>
<feature type="region of interest" description="Disordered" evidence="1">
    <location>
        <begin position="437"/>
        <end position="497"/>
    </location>
</feature>
<feature type="compositionally biased region" description="Acidic residues" evidence="1">
    <location>
        <begin position="550"/>
        <end position="566"/>
    </location>
</feature>
<feature type="compositionally biased region" description="Basic and acidic residues" evidence="1">
    <location>
        <begin position="304"/>
        <end position="360"/>
    </location>
</feature>
<dbReference type="Proteomes" id="UP000614350">
    <property type="component" value="Unassembled WGS sequence"/>
</dbReference>
<feature type="compositionally biased region" description="Basic and acidic residues" evidence="1">
    <location>
        <begin position="150"/>
        <end position="168"/>
    </location>
</feature>
<feature type="region of interest" description="Disordered" evidence="1">
    <location>
        <begin position="547"/>
        <end position="604"/>
    </location>
</feature>
<gene>
    <name evidence="3" type="ORF">HZH66_014928</name>
</gene>
<feature type="compositionally biased region" description="Basic and acidic residues" evidence="1">
    <location>
        <begin position="216"/>
        <end position="230"/>
    </location>
</feature>
<name>A0A834J2N2_VESVU</name>
<organism evidence="3 4">
    <name type="scientific">Vespula vulgaris</name>
    <name type="common">Yellow jacket</name>
    <name type="synonym">Wasp</name>
    <dbReference type="NCBI Taxonomy" id="7454"/>
    <lineage>
        <taxon>Eukaryota</taxon>
        <taxon>Metazoa</taxon>
        <taxon>Ecdysozoa</taxon>
        <taxon>Arthropoda</taxon>
        <taxon>Hexapoda</taxon>
        <taxon>Insecta</taxon>
        <taxon>Pterygota</taxon>
        <taxon>Neoptera</taxon>
        <taxon>Endopterygota</taxon>
        <taxon>Hymenoptera</taxon>
        <taxon>Apocrita</taxon>
        <taxon>Aculeata</taxon>
        <taxon>Vespoidea</taxon>
        <taxon>Vespidae</taxon>
        <taxon>Vespinae</taxon>
        <taxon>Vespula</taxon>
    </lineage>
</organism>
<feature type="compositionally biased region" description="Polar residues" evidence="1">
    <location>
        <begin position="645"/>
        <end position="657"/>
    </location>
</feature>
<accession>A0A834J2N2</accession>
<feature type="compositionally biased region" description="Basic and acidic residues" evidence="1">
    <location>
        <begin position="237"/>
        <end position="298"/>
    </location>
</feature>
<feature type="compositionally biased region" description="Basic and acidic residues" evidence="1">
    <location>
        <begin position="403"/>
        <end position="412"/>
    </location>
</feature>
<evidence type="ECO:0000313" key="3">
    <source>
        <dbReference type="EMBL" id="KAF7379557.1"/>
    </source>
</evidence>
<evidence type="ECO:0000313" key="4">
    <source>
        <dbReference type="Proteomes" id="UP000614350"/>
    </source>
</evidence>
<dbReference type="AlphaFoldDB" id="A0A834J2N2"/>
<feature type="compositionally biased region" description="Basic residues" evidence="1">
    <location>
        <begin position="390"/>
        <end position="402"/>
    </location>
</feature>
<feature type="signal peptide" evidence="2">
    <location>
        <begin position="1"/>
        <end position="24"/>
    </location>
</feature>